<feature type="non-terminal residue" evidence="1">
    <location>
        <position position="69"/>
    </location>
</feature>
<dbReference type="AlphaFoldDB" id="A0A9N9G0D5"/>
<comment type="caution">
    <text evidence="1">The sequence shown here is derived from an EMBL/GenBank/DDBJ whole genome shotgun (WGS) entry which is preliminary data.</text>
</comment>
<name>A0A9N9G0D5_9GLOM</name>
<reference evidence="1" key="1">
    <citation type="submission" date="2021-06" db="EMBL/GenBank/DDBJ databases">
        <authorList>
            <person name="Kallberg Y."/>
            <person name="Tangrot J."/>
            <person name="Rosling A."/>
        </authorList>
    </citation>
    <scope>NUCLEOTIDE SEQUENCE</scope>
    <source>
        <strain evidence="1">MT106</strain>
    </source>
</reference>
<dbReference type="Proteomes" id="UP000789831">
    <property type="component" value="Unassembled WGS sequence"/>
</dbReference>
<evidence type="ECO:0000313" key="2">
    <source>
        <dbReference type="Proteomes" id="UP000789831"/>
    </source>
</evidence>
<dbReference type="EMBL" id="CAJVPL010001390">
    <property type="protein sequence ID" value="CAG8568757.1"/>
    <property type="molecule type" value="Genomic_DNA"/>
</dbReference>
<proteinExistence type="predicted"/>
<sequence>MREYEDGMGNQFSIIRKGFGGDIVQFEQENPSLLTVTSRKPTTPKPTKQNILLGYKLERSSEKSARVNP</sequence>
<protein>
    <submittedName>
        <fullName evidence="1">7658_t:CDS:1</fullName>
    </submittedName>
</protein>
<evidence type="ECO:0000313" key="1">
    <source>
        <dbReference type="EMBL" id="CAG8568757.1"/>
    </source>
</evidence>
<keyword evidence="2" id="KW-1185">Reference proteome</keyword>
<gene>
    <name evidence="1" type="ORF">AGERDE_LOCUS7530</name>
</gene>
<accession>A0A9N9G0D5</accession>
<organism evidence="1 2">
    <name type="scientific">Ambispora gerdemannii</name>
    <dbReference type="NCBI Taxonomy" id="144530"/>
    <lineage>
        <taxon>Eukaryota</taxon>
        <taxon>Fungi</taxon>
        <taxon>Fungi incertae sedis</taxon>
        <taxon>Mucoromycota</taxon>
        <taxon>Glomeromycotina</taxon>
        <taxon>Glomeromycetes</taxon>
        <taxon>Archaeosporales</taxon>
        <taxon>Ambisporaceae</taxon>
        <taxon>Ambispora</taxon>
    </lineage>
</organism>